<comment type="caution">
    <text evidence="7">The sequence shown here is derived from an EMBL/GenBank/DDBJ whole genome shotgun (WGS) entry which is preliminary data.</text>
</comment>
<accession>A0ABU0H210</accession>
<feature type="transmembrane region" description="Helical" evidence="5">
    <location>
        <begin position="185"/>
        <end position="207"/>
    </location>
</feature>
<evidence type="ECO:0000256" key="5">
    <source>
        <dbReference type="SAM" id="Phobius"/>
    </source>
</evidence>
<dbReference type="PANTHER" id="PTHR37422:SF23">
    <property type="entry name" value="TEICHURONIC ACID BIOSYNTHESIS PROTEIN TUAE"/>
    <property type="match status" value="1"/>
</dbReference>
<keyword evidence="2 5" id="KW-0812">Transmembrane</keyword>
<keyword evidence="8" id="KW-1185">Reference proteome</keyword>
<feature type="transmembrane region" description="Helical" evidence="5">
    <location>
        <begin position="142"/>
        <end position="173"/>
    </location>
</feature>
<feature type="transmembrane region" description="Helical" evidence="5">
    <location>
        <begin position="42"/>
        <end position="61"/>
    </location>
</feature>
<dbReference type="Pfam" id="PF04932">
    <property type="entry name" value="Wzy_C"/>
    <property type="match status" value="1"/>
</dbReference>
<evidence type="ECO:0000313" key="8">
    <source>
        <dbReference type="Proteomes" id="UP001241603"/>
    </source>
</evidence>
<keyword evidence="3 5" id="KW-1133">Transmembrane helix</keyword>
<sequence length="362" mass="39754">MLLFASIAFVMTRPRVGYMLGALALMILTTFISALMTRYPAFNWSVYIMSLNQIVVPMLFLSARPTIVDRDFVLRMASWVPITCAVLGLLYQAAGIRNVFGYEYGSGLPRFQGSLIPALFAGFTLSGSVAAMKYAHLVNRRYLWLACINIVLLVLSGSRVPTAIALVLCAFIFYTNFNGQRRLKVMGTIIAGVGMVILLSTVGSGIIERFSQNGLSGRDVMWSYLEIVLAQYSDFGIGFGHQMSAVPREVLIVTGSTAAHNDYLRLALELGYGGAIAFYALFMGSVLLLWNSHYQRRDPLMLMGAISFFILSLTDNALAAPSHFPLLLITTYSTAKFGQSAETRRRPAGMQGPGLRPLRGYA</sequence>
<evidence type="ECO:0000259" key="6">
    <source>
        <dbReference type="Pfam" id="PF04932"/>
    </source>
</evidence>
<comment type="subcellular location">
    <subcellularLocation>
        <location evidence="1">Membrane</location>
        <topology evidence="1">Multi-pass membrane protein</topology>
    </subcellularLocation>
</comment>
<protein>
    <submittedName>
        <fullName evidence="7">O-antigen ligase</fullName>
    </submittedName>
</protein>
<evidence type="ECO:0000256" key="1">
    <source>
        <dbReference type="ARBA" id="ARBA00004141"/>
    </source>
</evidence>
<dbReference type="EMBL" id="JAUSVO010000001">
    <property type="protein sequence ID" value="MDQ0436341.1"/>
    <property type="molecule type" value="Genomic_DNA"/>
</dbReference>
<evidence type="ECO:0000256" key="4">
    <source>
        <dbReference type="ARBA" id="ARBA00023136"/>
    </source>
</evidence>
<feature type="transmembrane region" description="Helical" evidence="5">
    <location>
        <begin position="73"/>
        <end position="94"/>
    </location>
</feature>
<gene>
    <name evidence="7" type="ORF">QO014_000711</name>
</gene>
<feature type="transmembrane region" description="Helical" evidence="5">
    <location>
        <begin position="302"/>
        <end position="320"/>
    </location>
</feature>
<name>A0ABU0H210_9HYPH</name>
<proteinExistence type="predicted"/>
<feature type="domain" description="O-antigen ligase-related" evidence="6">
    <location>
        <begin position="147"/>
        <end position="278"/>
    </location>
</feature>
<dbReference type="InterPro" id="IPR007016">
    <property type="entry name" value="O-antigen_ligase-rel_domated"/>
</dbReference>
<organism evidence="7 8">
    <name type="scientific">Kaistia dalseonensis</name>
    <dbReference type="NCBI Taxonomy" id="410840"/>
    <lineage>
        <taxon>Bacteria</taxon>
        <taxon>Pseudomonadati</taxon>
        <taxon>Pseudomonadota</taxon>
        <taxon>Alphaproteobacteria</taxon>
        <taxon>Hyphomicrobiales</taxon>
        <taxon>Kaistiaceae</taxon>
        <taxon>Kaistia</taxon>
    </lineage>
</organism>
<dbReference type="InterPro" id="IPR051533">
    <property type="entry name" value="WaaL-like"/>
</dbReference>
<dbReference type="GO" id="GO:0016874">
    <property type="term" value="F:ligase activity"/>
    <property type="evidence" value="ECO:0007669"/>
    <property type="project" value="UniProtKB-KW"/>
</dbReference>
<keyword evidence="7" id="KW-0436">Ligase</keyword>
<dbReference type="RefSeq" id="WP_266347264.1">
    <property type="nucleotide sequence ID" value="NZ_JAPKNG010000001.1"/>
</dbReference>
<evidence type="ECO:0000313" key="7">
    <source>
        <dbReference type="EMBL" id="MDQ0436341.1"/>
    </source>
</evidence>
<feature type="transmembrane region" description="Helical" evidence="5">
    <location>
        <begin position="114"/>
        <end position="135"/>
    </location>
</feature>
<evidence type="ECO:0000256" key="2">
    <source>
        <dbReference type="ARBA" id="ARBA00022692"/>
    </source>
</evidence>
<dbReference type="PANTHER" id="PTHR37422">
    <property type="entry name" value="TEICHURONIC ACID BIOSYNTHESIS PROTEIN TUAE"/>
    <property type="match status" value="1"/>
</dbReference>
<reference evidence="7 8" key="1">
    <citation type="submission" date="2023-07" db="EMBL/GenBank/DDBJ databases">
        <title>Genomic Encyclopedia of Type Strains, Phase IV (KMG-IV): sequencing the most valuable type-strain genomes for metagenomic binning, comparative biology and taxonomic classification.</title>
        <authorList>
            <person name="Goeker M."/>
        </authorList>
    </citation>
    <scope>NUCLEOTIDE SEQUENCE [LARGE SCALE GENOMIC DNA]</scope>
    <source>
        <strain evidence="7 8">B6-8</strain>
    </source>
</reference>
<dbReference type="Proteomes" id="UP001241603">
    <property type="component" value="Unassembled WGS sequence"/>
</dbReference>
<feature type="transmembrane region" description="Helical" evidence="5">
    <location>
        <begin position="270"/>
        <end position="290"/>
    </location>
</feature>
<keyword evidence="4 5" id="KW-0472">Membrane</keyword>
<feature type="transmembrane region" description="Helical" evidence="5">
    <location>
        <begin position="16"/>
        <end position="36"/>
    </location>
</feature>
<evidence type="ECO:0000256" key="3">
    <source>
        <dbReference type="ARBA" id="ARBA00022989"/>
    </source>
</evidence>